<dbReference type="Proteomes" id="UP000185769">
    <property type="component" value="Unassembled WGS sequence"/>
</dbReference>
<sequence>MFFVFSIPESFAITLPVKLFEFPSDIKTGYIDTSESPTINVGENNKAKVCRNVECDNPEIINFEISENNPLVIDTINGLSGKVWGGELGWIVFNTPYSGVSFADVKTGLLKGIAWSETSGAINFSVTGQKVIIDPKTGEWNGWAWASGPYGGWIKFDCNDSSSCVRTTWRNENDTENSPVLTVKEKEKGPSSTSTFIKQTKEIFINVINDFYNSFENLYDGMVQLVSIMRDQFSYSFVNLYDGTIQLTKDTFGSLYLSFMNLNVSISMELAKINGSAFITSYKQISKINGSIFIKSYNNWKDISNEMKVAKNKIFNVTGDGVYESFSLLLSTSLNLRASVIDVIDDLLIIK</sequence>
<evidence type="ECO:0000313" key="1">
    <source>
        <dbReference type="EMBL" id="OIO29544.1"/>
    </source>
</evidence>
<dbReference type="EMBL" id="MNVM01000019">
    <property type="protein sequence ID" value="OIO29544.1"/>
    <property type="molecule type" value="Genomic_DNA"/>
</dbReference>
<evidence type="ECO:0000313" key="2">
    <source>
        <dbReference type="Proteomes" id="UP000185769"/>
    </source>
</evidence>
<accession>A0A1J4V0R5</accession>
<dbReference type="AlphaFoldDB" id="A0A1J4V0R5"/>
<proteinExistence type="predicted"/>
<gene>
    <name evidence="1" type="ORF">AUJ22_01230</name>
</gene>
<protein>
    <submittedName>
        <fullName evidence="1">Uncharacterized protein</fullName>
    </submittedName>
</protein>
<reference evidence="1 2" key="1">
    <citation type="journal article" date="2016" name="Environ. Microbiol.">
        <title>Genomic resolution of a cold subsurface aquifer community provides metabolic insights for novel microbes adapted to high CO concentrations.</title>
        <authorList>
            <person name="Probst A.J."/>
            <person name="Castelle C.J."/>
            <person name="Singh A."/>
            <person name="Brown C.T."/>
            <person name="Anantharaman K."/>
            <person name="Sharon I."/>
            <person name="Hug L.A."/>
            <person name="Burstein D."/>
            <person name="Emerson J.B."/>
            <person name="Thomas B.C."/>
            <person name="Banfield J.F."/>
        </authorList>
    </citation>
    <scope>NUCLEOTIDE SEQUENCE [LARGE SCALE GENOMIC DNA]</scope>
    <source>
        <strain evidence="1">CG1_02_31_12</strain>
    </source>
</reference>
<organism evidence="1 2">
    <name type="scientific">Candidatus Nomurabacteria bacterium CG1_02_31_12</name>
    <dbReference type="NCBI Taxonomy" id="1805280"/>
    <lineage>
        <taxon>Bacteria</taxon>
        <taxon>Candidatus Nomuraibacteriota</taxon>
    </lineage>
</organism>
<name>A0A1J4V0R5_9BACT</name>
<comment type="caution">
    <text evidence="1">The sequence shown here is derived from an EMBL/GenBank/DDBJ whole genome shotgun (WGS) entry which is preliminary data.</text>
</comment>
<dbReference type="STRING" id="1805280.AUJ22_01230"/>